<evidence type="ECO:0000256" key="3">
    <source>
        <dbReference type="ARBA" id="ARBA00023125"/>
    </source>
</evidence>
<reference evidence="9 10" key="1">
    <citation type="submission" date="2016-03" db="EMBL/GenBank/DDBJ databases">
        <title>EvidentialGene: Evidence-directed Construction of Genes on Genomes.</title>
        <authorList>
            <person name="Gilbert D.G."/>
            <person name="Choi J.-H."/>
            <person name="Mockaitis K."/>
            <person name="Colbourne J."/>
            <person name="Pfrender M."/>
        </authorList>
    </citation>
    <scope>NUCLEOTIDE SEQUENCE [LARGE SCALE GENOMIC DNA]</scope>
    <source>
        <strain evidence="9 10">Xinb3</strain>
        <tissue evidence="9">Complete organism</tissue>
    </source>
</reference>
<dbReference type="InterPro" id="IPR036390">
    <property type="entry name" value="WH_DNA-bd_sf"/>
</dbReference>
<dbReference type="InterPro" id="IPR030456">
    <property type="entry name" value="TF_fork_head_CS_2"/>
</dbReference>
<keyword evidence="3 6" id="KW-0238">DNA-binding</keyword>
<feature type="region of interest" description="Disordered" evidence="7">
    <location>
        <begin position="363"/>
        <end position="450"/>
    </location>
</feature>
<dbReference type="GO" id="GO:0000981">
    <property type="term" value="F:DNA-binding transcription factor activity, RNA polymerase II-specific"/>
    <property type="evidence" value="ECO:0007669"/>
    <property type="project" value="TreeGrafter"/>
</dbReference>
<evidence type="ECO:0000256" key="7">
    <source>
        <dbReference type="SAM" id="MobiDB-lite"/>
    </source>
</evidence>
<evidence type="ECO:0000256" key="4">
    <source>
        <dbReference type="ARBA" id="ARBA00023163"/>
    </source>
</evidence>
<dbReference type="PRINTS" id="PR00053">
    <property type="entry name" value="FORKHEAD"/>
</dbReference>
<dbReference type="SUPFAM" id="SSF46785">
    <property type="entry name" value="Winged helix' DNA-binding domain"/>
    <property type="match status" value="1"/>
</dbReference>
<comment type="caution">
    <text evidence="9">The sequence shown here is derived from an EMBL/GenBank/DDBJ whole genome shotgun (WGS) entry which is preliminary data.</text>
</comment>
<dbReference type="GO" id="GO:0000976">
    <property type="term" value="F:transcription cis-regulatory region binding"/>
    <property type="evidence" value="ECO:0007669"/>
    <property type="project" value="TreeGrafter"/>
</dbReference>
<dbReference type="InterPro" id="IPR036388">
    <property type="entry name" value="WH-like_DNA-bd_sf"/>
</dbReference>
<gene>
    <name evidence="9" type="ORF">APZ42_022976</name>
</gene>
<evidence type="ECO:0000256" key="6">
    <source>
        <dbReference type="PROSITE-ProRule" id="PRU00089"/>
    </source>
</evidence>
<organism evidence="9 10">
    <name type="scientific">Daphnia magna</name>
    <dbReference type="NCBI Taxonomy" id="35525"/>
    <lineage>
        <taxon>Eukaryota</taxon>
        <taxon>Metazoa</taxon>
        <taxon>Ecdysozoa</taxon>
        <taxon>Arthropoda</taxon>
        <taxon>Crustacea</taxon>
        <taxon>Branchiopoda</taxon>
        <taxon>Diplostraca</taxon>
        <taxon>Cladocera</taxon>
        <taxon>Anomopoda</taxon>
        <taxon>Daphniidae</taxon>
        <taxon>Daphnia</taxon>
    </lineage>
</organism>
<dbReference type="InterPro" id="IPR001766">
    <property type="entry name" value="Fork_head_dom"/>
</dbReference>
<evidence type="ECO:0000259" key="8">
    <source>
        <dbReference type="PROSITE" id="PS50039"/>
    </source>
</evidence>
<comment type="subcellular location">
    <subcellularLocation>
        <location evidence="6">Nucleus</location>
    </subcellularLocation>
</comment>
<accession>A0A164VC60</accession>
<dbReference type="AlphaFoldDB" id="A0A164VC60"/>
<feature type="DNA-binding region" description="Fork-head" evidence="6">
    <location>
        <begin position="230"/>
        <end position="341"/>
    </location>
</feature>
<dbReference type="Pfam" id="PF00250">
    <property type="entry name" value="Forkhead"/>
    <property type="match status" value="1"/>
</dbReference>
<dbReference type="Proteomes" id="UP000076858">
    <property type="component" value="Unassembled WGS sequence"/>
</dbReference>
<name>A0A164VC60_9CRUS</name>
<dbReference type="EMBL" id="LRGB01001363">
    <property type="protein sequence ID" value="KZS12177.1"/>
    <property type="molecule type" value="Genomic_DNA"/>
</dbReference>
<dbReference type="STRING" id="35525.A0A164VC60"/>
<evidence type="ECO:0000256" key="2">
    <source>
        <dbReference type="ARBA" id="ARBA00023015"/>
    </source>
</evidence>
<keyword evidence="1" id="KW-0217">Developmental protein</keyword>
<feature type="compositionally biased region" description="Polar residues" evidence="7">
    <location>
        <begin position="439"/>
        <end position="450"/>
    </location>
</feature>
<dbReference type="GO" id="GO:0005634">
    <property type="term" value="C:nucleus"/>
    <property type="evidence" value="ECO:0007669"/>
    <property type="project" value="UniProtKB-SubCell"/>
</dbReference>
<feature type="region of interest" description="Disordered" evidence="7">
    <location>
        <begin position="295"/>
        <end position="317"/>
    </location>
</feature>
<proteinExistence type="predicted"/>
<dbReference type="SMART" id="SM00339">
    <property type="entry name" value="FH"/>
    <property type="match status" value="1"/>
</dbReference>
<dbReference type="PANTHER" id="PTHR46721:SF3">
    <property type="entry name" value="FORKHEAD BOX N1"/>
    <property type="match status" value="1"/>
</dbReference>
<dbReference type="Gene3D" id="1.10.10.10">
    <property type="entry name" value="Winged helix-like DNA-binding domain superfamily/Winged helix DNA-binding domain"/>
    <property type="match status" value="1"/>
</dbReference>
<feature type="domain" description="Fork-head" evidence="8">
    <location>
        <begin position="230"/>
        <end position="341"/>
    </location>
</feature>
<dbReference type="PANTHER" id="PTHR46721">
    <property type="entry name" value="FORKHEAD BOX PROTEIN N1"/>
    <property type="match status" value="1"/>
</dbReference>
<keyword evidence="5 6" id="KW-0539">Nucleus</keyword>
<feature type="compositionally biased region" description="Acidic residues" evidence="7">
    <location>
        <begin position="374"/>
        <end position="387"/>
    </location>
</feature>
<evidence type="ECO:0000313" key="9">
    <source>
        <dbReference type="EMBL" id="KZS12177.1"/>
    </source>
</evidence>
<sequence length="477" mass="50848">MDMYSNSGIPSLTSTSFTYSAMHDPLALPDFCDFDGKNDLMDCSLGFSFPELSSFGGLDLDKLDQLVRMEADLERIERLERLEVEVGSLDSDGESAISFPPTLIGPSLGLSGWAPSDMNIDSSLSHGCSVTAAMDSDSTDVVVNPLSVLPVSSSASSLSSGWSSLLHRPIVSTAPSTVNVPSPMPASPAPQGSPISLPTRIAKSIANNHSSSVMNDSGSIGANNGSGFPKPAYSYSCLIALALKNSRTGCLPVSEIYRFMCEHFPYFRTAPAGWKNSVRHNLSLNKCFEKVEKLGGSTNPNGTVGSTSTNSSSTRKGCLWTLSPAKATKMDEEVLKWSRKDPSAIKRAMAYPDALEMLERGEMKMESAGGASTESEDEGEGPEEEVECPSPLARVTPPEPSPPLDDNKSSTNSNKEQLNIGVSIVSRLAPPITGRRPSVPQSGAAKSQPQKVYYSLPKFQTSGNELIIIGDSRMDTL</sequence>
<dbReference type="PROSITE" id="PS00658">
    <property type="entry name" value="FORK_HEAD_2"/>
    <property type="match status" value="1"/>
</dbReference>
<feature type="compositionally biased region" description="Low complexity" evidence="7">
    <location>
        <begin position="295"/>
        <end position="314"/>
    </location>
</feature>
<protein>
    <recommendedName>
        <fullName evidence="8">Fork-head domain-containing protein</fullName>
    </recommendedName>
</protein>
<keyword evidence="2" id="KW-0805">Transcription regulation</keyword>
<dbReference type="InterPro" id="IPR049624">
    <property type="entry name" value="FOXN1_4"/>
</dbReference>
<keyword evidence="10" id="KW-1185">Reference proteome</keyword>
<dbReference type="PROSITE" id="PS50039">
    <property type="entry name" value="FORK_HEAD_3"/>
    <property type="match status" value="1"/>
</dbReference>
<dbReference type="CDD" id="cd20030">
    <property type="entry name" value="FH_FOXN1-like"/>
    <property type="match status" value="1"/>
</dbReference>
<evidence type="ECO:0000256" key="5">
    <source>
        <dbReference type="ARBA" id="ARBA00023242"/>
    </source>
</evidence>
<keyword evidence="4" id="KW-0804">Transcription</keyword>
<evidence type="ECO:0000313" key="10">
    <source>
        <dbReference type="Proteomes" id="UP000076858"/>
    </source>
</evidence>
<evidence type="ECO:0000256" key="1">
    <source>
        <dbReference type="ARBA" id="ARBA00022473"/>
    </source>
</evidence>
<dbReference type="OrthoDB" id="10070006at2759"/>